<organism evidence="1 2">
    <name type="scientific">Punica granatum</name>
    <name type="common">Pomegranate</name>
    <dbReference type="NCBI Taxonomy" id="22663"/>
    <lineage>
        <taxon>Eukaryota</taxon>
        <taxon>Viridiplantae</taxon>
        <taxon>Streptophyta</taxon>
        <taxon>Embryophyta</taxon>
        <taxon>Tracheophyta</taxon>
        <taxon>Spermatophyta</taxon>
        <taxon>Magnoliopsida</taxon>
        <taxon>eudicotyledons</taxon>
        <taxon>Gunneridae</taxon>
        <taxon>Pentapetalae</taxon>
        <taxon>rosids</taxon>
        <taxon>malvids</taxon>
        <taxon>Myrtales</taxon>
        <taxon>Lythraceae</taxon>
        <taxon>Punica</taxon>
    </lineage>
</organism>
<accession>A0A2I0IFI5</accession>
<evidence type="ECO:0000313" key="1">
    <source>
        <dbReference type="EMBL" id="PKI42126.1"/>
    </source>
</evidence>
<dbReference type="Proteomes" id="UP000233551">
    <property type="component" value="Unassembled WGS sequence"/>
</dbReference>
<comment type="caution">
    <text evidence="1">The sequence shown here is derived from an EMBL/GenBank/DDBJ whole genome shotgun (WGS) entry which is preliminary data.</text>
</comment>
<gene>
    <name evidence="1" type="ORF">CRG98_037579</name>
</gene>
<feature type="non-terminal residue" evidence="1">
    <location>
        <position position="57"/>
    </location>
</feature>
<dbReference type="EMBL" id="PGOL01003232">
    <property type="protein sequence ID" value="PKI42126.1"/>
    <property type="molecule type" value="Genomic_DNA"/>
</dbReference>
<keyword evidence="2" id="KW-1185">Reference proteome</keyword>
<name>A0A2I0IFI5_PUNGR</name>
<proteinExistence type="predicted"/>
<protein>
    <submittedName>
        <fullName evidence="1">Uncharacterized protein</fullName>
    </submittedName>
</protein>
<evidence type="ECO:0000313" key="2">
    <source>
        <dbReference type="Proteomes" id="UP000233551"/>
    </source>
</evidence>
<reference evidence="1 2" key="1">
    <citation type="submission" date="2017-11" db="EMBL/GenBank/DDBJ databases">
        <title>De-novo sequencing of pomegranate (Punica granatum L.) genome.</title>
        <authorList>
            <person name="Akparov Z."/>
            <person name="Amiraslanov A."/>
            <person name="Hajiyeva S."/>
            <person name="Abbasov M."/>
            <person name="Kaur K."/>
            <person name="Hamwieh A."/>
            <person name="Solovyev V."/>
            <person name="Salamov A."/>
            <person name="Braich B."/>
            <person name="Kosarev P."/>
            <person name="Mahmoud A."/>
            <person name="Hajiyev E."/>
            <person name="Babayeva S."/>
            <person name="Izzatullayeva V."/>
            <person name="Mammadov A."/>
            <person name="Mammadov A."/>
            <person name="Sharifova S."/>
            <person name="Ojaghi J."/>
            <person name="Eynullazada K."/>
            <person name="Bayramov B."/>
            <person name="Abdulazimova A."/>
            <person name="Shahmuradov I."/>
        </authorList>
    </citation>
    <scope>NUCLEOTIDE SEQUENCE [LARGE SCALE GENOMIC DNA]</scope>
    <source>
        <strain evidence="2">cv. AG2017</strain>
        <tissue evidence="1">Leaf</tissue>
    </source>
</reference>
<dbReference type="AlphaFoldDB" id="A0A2I0IFI5"/>
<sequence>MVGLDELSRCSPSSDYPVPSSVCSIPSSASACCRRSLPPKIKFCRLSCIRVGTGSKQ</sequence>